<dbReference type="AlphaFoldDB" id="A0AAX1XRL6"/>
<evidence type="ECO:0000313" key="2">
    <source>
        <dbReference type="Proteomes" id="UP000283878"/>
    </source>
</evidence>
<protein>
    <submittedName>
        <fullName evidence="1">Chromosome segregation ATPase</fullName>
    </submittedName>
</protein>
<dbReference type="EMBL" id="PKPZ01000003">
    <property type="protein sequence ID" value="RPB41874.1"/>
    <property type="molecule type" value="Genomic_DNA"/>
</dbReference>
<evidence type="ECO:0000313" key="1">
    <source>
        <dbReference type="EMBL" id="RPB41874.1"/>
    </source>
</evidence>
<gene>
    <name evidence="1" type="ORF">CYQ91_05975</name>
</gene>
<organism evidence="1 2">
    <name type="scientific">Vibrio diabolicus</name>
    <dbReference type="NCBI Taxonomy" id="50719"/>
    <lineage>
        <taxon>Bacteria</taxon>
        <taxon>Pseudomonadati</taxon>
        <taxon>Pseudomonadota</taxon>
        <taxon>Gammaproteobacteria</taxon>
        <taxon>Vibrionales</taxon>
        <taxon>Vibrionaceae</taxon>
        <taxon>Vibrio</taxon>
        <taxon>Vibrio diabolicus subgroup</taxon>
    </lineage>
</organism>
<proteinExistence type="predicted"/>
<dbReference type="Proteomes" id="UP000283878">
    <property type="component" value="Unassembled WGS sequence"/>
</dbReference>
<accession>A0AAX1XRL6</accession>
<name>A0AAX1XRL6_9VIBR</name>
<dbReference type="RefSeq" id="WP_118789547.1">
    <property type="nucleotide sequence ID" value="NZ_JADKLS010000024.1"/>
</dbReference>
<reference evidence="1 2" key="1">
    <citation type="journal article" date="2018" name="AMB Express">
        <title>Occurrence and significance of pathogenicity and fitness islands in environmental vibrios.</title>
        <authorList>
            <person name="Klein S."/>
            <person name="Pipes S."/>
            <person name="Lovell C.R."/>
        </authorList>
    </citation>
    <scope>NUCLEOTIDE SEQUENCE [LARGE SCALE GENOMIC DNA]</scope>
    <source>
        <strain evidence="1 2">JBS-8-11-1</strain>
    </source>
</reference>
<comment type="caution">
    <text evidence="1">The sequence shown here is derived from an EMBL/GenBank/DDBJ whole genome shotgun (WGS) entry which is preliminary data.</text>
</comment>
<sequence>MKLKYVLQMLILFLGNSYYSYSKVENLSMSEQLEVYVYNTRIIKDTSDSLVGIDLDRNSIRDDVDKAIGYLSVSEVDKEFVSRYVKYATKILEYNFKLDRLENKLVADELYKEHIYIKKCYKESGVDGKELYDSINALNVLIFNTETRIMAYLYYEKYLDIRQTYMGVSYDCKNSNFYQI</sequence>